<sequence length="101" mass="10650">MRAIQVSRYGGPEVLVPAELPDPVAGPGQILVRTSAAGVNYADTHRTDGSYRGGTQLPFVPGVEVVGRTADGRRLLAPIFEARKLGPIFARPRAWAAGTPS</sequence>
<reference evidence="4" key="1">
    <citation type="submission" date="2019-09" db="EMBL/GenBank/DDBJ databases">
        <title>Antimicrobial potential of Antarctic Bacteria.</title>
        <authorList>
            <person name="Benaud N."/>
            <person name="Edwards R.J."/>
            <person name="Ferrari B.C."/>
        </authorList>
    </citation>
    <scope>NUCLEOTIDE SEQUENCE [LARGE SCALE GENOMIC DNA]</scope>
    <source>
        <strain evidence="4">SPB151</strain>
    </source>
</reference>
<organism evidence="3 4">
    <name type="scientific">Kribbella qitaiheensis</name>
    <dbReference type="NCBI Taxonomy" id="1544730"/>
    <lineage>
        <taxon>Bacteria</taxon>
        <taxon>Bacillati</taxon>
        <taxon>Actinomycetota</taxon>
        <taxon>Actinomycetes</taxon>
        <taxon>Propionibacteriales</taxon>
        <taxon>Kribbellaceae</taxon>
        <taxon>Kribbella</taxon>
    </lineage>
</organism>
<dbReference type="Gene3D" id="3.90.180.10">
    <property type="entry name" value="Medium-chain alcohol dehydrogenases, catalytic domain"/>
    <property type="match status" value="1"/>
</dbReference>
<evidence type="ECO:0000256" key="1">
    <source>
        <dbReference type="ARBA" id="ARBA00022857"/>
    </source>
</evidence>
<protein>
    <submittedName>
        <fullName evidence="3">Alcohol dehydrogenase catalytic domain-containing protein</fullName>
    </submittedName>
</protein>
<evidence type="ECO:0000313" key="4">
    <source>
        <dbReference type="Proteomes" id="UP000515563"/>
    </source>
</evidence>
<dbReference type="Proteomes" id="UP000515563">
    <property type="component" value="Chromosome"/>
</dbReference>
<dbReference type="InterPro" id="IPR013154">
    <property type="entry name" value="ADH-like_N"/>
</dbReference>
<reference evidence="3 4" key="2">
    <citation type="journal article" date="2020" name="Microbiol. Resour. Announc.">
        <title>Antarctic desert soil bacteria exhibit high novel natural product potential, evaluated through long-read genome sequencing and comparative genomics.</title>
        <authorList>
            <person name="Benaud N."/>
            <person name="Edwards R.J."/>
            <person name="Amos T.G."/>
            <person name="D'Agostino P.M."/>
            <person name="Gutierrez-Chavez C."/>
            <person name="Montgomery K."/>
            <person name="Nicetic I."/>
            <person name="Ferrari B.C."/>
        </authorList>
    </citation>
    <scope>NUCLEOTIDE SEQUENCE [LARGE SCALE GENOMIC DNA]</scope>
    <source>
        <strain evidence="3 4">SPB151</strain>
    </source>
</reference>
<dbReference type="SUPFAM" id="SSF50129">
    <property type="entry name" value="GroES-like"/>
    <property type="match status" value="1"/>
</dbReference>
<dbReference type="EMBL" id="CP043661">
    <property type="protein sequence ID" value="QNE21266.1"/>
    <property type="molecule type" value="Genomic_DNA"/>
</dbReference>
<dbReference type="Pfam" id="PF08240">
    <property type="entry name" value="ADH_N"/>
    <property type="match status" value="1"/>
</dbReference>
<keyword evidence="4" id="KW-1185">Reference proteome</keyword>
<dbReference type="AlphaFoldDB" id="A0A7G6X4V1"/>
<name>A0A7G6X4V1_9ACTN</name>
<keyword evidence="1" id="KW-0521">NADP</keyword>
<dbReference type="RefSeq" id="WP_185443667.1">
    <property type="nucleotide sequence ID" value="NZ_CP043661.1"/>
</dbReference>
<gene>
    <name evidence="3" type="ORF">F1D05_29340</name>
</gene>
<proteinExistence type="predicted"/>
<dbReference type="KEGG" id="kqi:F1D05_29340"/>
<evidence type="ECO:0000313" key="3">
    <source>
        <dbReference type="EMBL" id="QNE21266.1"/>
    </source>
</evidence>
<dbReference type="PANTHER" id="PTHR44154">
    <property type="entry name" value="QUINONE OXIDOREDUCTASE"/>
    <property type="match status" value="1"/>
</dbReference>
<accession>A0A7G6X4V1</accession>
<dbReference type="PANTHER" id="PTHR44154:SF1">
    <property type="entry name" value="QUINONE OXIDOREDUCTASE"/>
    <property type="match status" value="1"/>
</dbReference>
<dbReference type="InterPro" id="IPR051603">
    <property type="entry name" value="Zinc-ADH_QOR/CCCR"/>
</dbReference>
<dbReference type="InterPro" id="IPR011032">
    <property type="entry name" value="GroES-like_sf"/>
</dbReference>
<evidence type="ECO:0000259" key="2">
    <source>
        <dbReference type="Pfam" id="PF08240"/>
    </source>
</evidence>
<feature type="domain" description="Alcohol dehydrogenase-like N-terminal" evidence="2">
    <location>
        <begin position="26"/>
        <end position="68"/>
    </location>
</feature>